<feature type="compositionally biased region" description="Polar residues" evidence="1">
    <location>
        <begin position="1"/>
        <end position="16"/>
    </location>
</feature>
<accession>A0AAV1F217</accession>
<dbReference type="AlphaFoldDB" id="A0AAV1F217"/>
<gene>
    <name evidence="2" type="ORF">XNOV1_A015251</name>
</gene>
<feature type="region of interest" description="Disordered" evidence="1">
    <location>
        <begin position="1"/>
        <end position="29"/>
    </location>
</feature>
<evidence type="ECO:0000313" key="3">
    <source>
        <dbReference type="Proteomes" id="UP001178508"/>
    </source>
</evidence>
<reference evidence="2" key="1">
    <citation type="submission" date="2023-08" db="EMBL/GenBank/DDBJ databases">
        <authorList>
            <person name="Alioto T."/>
            <person name="Alioto T."/>
            <person name="Gomez Garrido J."/>
        </authorList>
    </citation>
    <scope>NUCLEOTIDE SEQUENCE</scope>
</reference>
<keyword evidence="3" id="KW-1185">Reference proteome</keyword>
<name>A0AAV1F217_XYRNO</name>
<protein>
    <submittedName>
        <fullName evidence="2">Uncharacterized protein</fullName>
    </submittedName>
</protein>
<organism evidence="2 3">
    <name type="scientific">Xyrichtys novacula</name>
    <name type="common">Pearly razorfish</name>
    <name type="synonym">Hemipteronotus novacula</name>
    <dbReference type="NCBI Taxonomy" id="13765"/>
    <lineage>
        <taxon>Eukaryota</taxon>
        <taxon>Metazoa</taxon>
        <taxon>Chordata</taxon>
        <taxon>Craniata</taxon>
        <taxon>Vertebrata</taxon>
        <taxon>Euteleostomi</taxon>
        <taxon>Actinopterygii</taxon>
        <taxon>Neopterygii</taxon>
        <taxon>Teleostei</taxon>
        <taxon>Neoteleostei</taxon>
        <taxon>Acanthomorphata</taxon>
        <taxon>Eupercaria</taxon>
        <taxon>Labriformes</taxon>
        <taxon>Labridae</taxon>
        <taxon>Xyrichtys</taxon>
    </lineage>
</organism>
<dbReference type="EMBL" id="OY660867">
    <property type="protein sequence ID" value="CAJ1055207.1"/>
    <property type="molecule type" value="Genomic_DNA"/>
</dbReference>
<evidence type="ECO:0000256" key="1">
    <source>
        <dbReference type="SAM" id="MobiDB-lite"/>
    </source>
</evidence>
<sequence>MKLYNSSPRTSPSGFTHGSPPASPPYSYTKNTVQVKHKAPKNRLLLSGVFLLCFPPPPPLPLSVPLSPTAKVEQWIGLLRRGEGEEEPAVVLGGD</sequence>
<proteinExistence type="predicted"/>
<evidence type="ECO:0000313" key="2">
    <source>
        <dbReference type="EMBL" id="CAJ1055207.1"/>
    </source>
</evidence>
<dbReference type="Proteomes" id="UP001178508">
    <property type="component" value="Chromosome 4"/>
</dbReference>